<comment type="caution">
    <text evidence="1">The sequence shown here is derived from an EMBL/GenBank/DDBJ whole genome shotgun (WGS) entry which is preliminary data.</text>
</comment>
<reference evidence="1" key="1">
    <citation type="submission" date="2022-06" db="EMBL/GenBank/DDBJ databases">
        <authorList>
            <person name="Legras J.-L."/>
            <person name="Devillers H."/>
            <person name="Grondin C."/>
        </authorList>
    </citation>
    <scope>NUCLEOTIDE SEQUENCE</scope>
    <source>
        <strain evidence="1">CLIB 1444</strain>
    </source>
</reference>
<name>A0ACA9Y7D0_9ASCO</name>
<evidence type="ECO:0000313" key="2">
    <source>
        <dbReference type="Proteomes" id="UP001152531"/>
    </source>
</evidence>
<evidence type="ECO:0000313" key="1">
    <source>
        <dbReference type="EMBL" id="CAH6720322.1"/>
    </source>
</evidence>
<organism evidence="1 2">
    <name type="scientific">[Candida] jaroonii</name>
    <dbReference type="NCBI Taxonomy" id="467808"/>
    <lineage>
        <taxon>Eukaryota</taxon>
        <taxon>Fungi</taxon>
        <taxon>Dikarya</taxon>
        <taxon>Ascomycota</taxon>
        <taxon>Saccharomycotina</taxon>
        <taxon>Pichiomycetes</taxon>
        <taxon>Debaryomycetaceae</taxon>
        <taxon>Yamadazyma</taxon>
    </lineage>
</organism>
<proteinExistence type="predicted"/>
<accession>A0ACA9Y7D0</accession>
<keyword evidence="2" id="KW-1185">Reference proteome</keyword>
<dbReference type="Proteomes" id="UP001152531">
    <property type="component" value="Unassembled WGS sequence"/>
</dbReference>
<sequence>MPESNKFTLLELQDQDKIDYTRSHCSQTWKGILSSKDFILREYVLSNSEMGRPYAAFMLINVANERLCSCEVVFREGHRIENGNGKTSTTAAKVASVGAVFTYTEHRRKGYAKIMLNKVIEKLHDMNIDFSILHSEVGEYYSNFDYVSFHVPVLQKSVTHKPQTLKDIRDEYKFNNETLKLVSYHEFKPLIDIYNKYTTERIESYNDNKTRVTIDINEHIVDWFHLRSKYVHYQAFNEEKPDIDFSDPKHTVEVFKNLKPEKFGMTLEIDGQFVGYVIWTYDWVESHNYVTVLSLFTIPGYEDQKAKMITYLEDYLSLLNSQTAQKFTQLKVWGSEISNEMFKGEEIVNSSLSAIRMFNEEDQKKLISGELVWENNNKLSWY</sequence>
<protein>
    <submittedName>
        <fullName evidence="1">Uncharacterized protein</fullName>
    </submittedName>
</protein>
<gene>
    <name evidence="1" type="ORF">CLIB1444_03S09340</name>
</gene>
<dbReference type="EMBL" id="CALSDN010000003">
    <property type="protein sequence ID" value="CAH6720322.1"/>
    <property type="molecule type" value="Genomic_DNA"/>
</dbReference>